<reference evidence="2 3" key="1">
    <citation type="submission" date="2016-10" db="EMBL/GenBank/DDBJ databases">
        <authorList>
            <person name="de Groot N.N."/>
        </authorList>
    </citation>
    <scope>NUCLEOTIDE SEQUENCE [LARGE SCALE GENOMIC DNA]</scope>
    <source>
        <strain evidence="2 3">DSM 44993</strain>
    </source>
</reference>
<evidence type="ECO:0000313" key="2">
    <source>
        <dbReference type="EMBL" id="SEP53691.1"/>
    </source>
</evidence>
<name>A0A1H8YNW3_9PSEU</name>
<dbReference type="Proteomes" id="UP000198582">
    <property type="component" value="Unassembled WGS sequence"/>
</dbReference>
<evidence type="ECO:0000313" key="3">
    <source>
        <dbReference type="Proteomes" id="UP000198582"/>
    </source>
</evidence>
<protein>
    <submittedName>
        <fullName evidence="2">Uncharacterized protein</fullName>
    </submittedName>
</protein>
<organism evidence="2 3">
    <name type="scientific">Amycolatopsis saalfeldensis</name>
    <dbReference type="NCBI Taxonomy" id="394193"/>
    <lineage>
        <taxon>Bacteria</taxon>
        <taxon>Bacillati</taxon>
        <taxon>Actinomycetota</taxon>
        <taxon>Actinomycetes</taxon>
        <taxon>Pseudonocardiales</taxon>
        <taxon>Pseudonocardiaceae</taxon>
        <taxon>Amycolatopsis</taxon>
    </lineage>
</organism>
<accession>A0A1H8YNW3</accession>
<keyword evidence="3" id="KW-1185">Reference proteome</keyword>
<dbReference type="EMBL" id="FOEF01000029">
    <property type="protein sequence ID" value="SEP53691.1"/>
    <property type="molecule type" value="Genomic_DNA"/>
</dbReference>
<feature type="region of interest" description="Disordered" evidence="1">
    <location>
        <begin position="1"/>
        <end position="22"/>
    </location>
</feature>
<evidence type="ECO:0000256" key="1">
    <source>
        <dbReference type="SAM" id="MobiDB-lite"/>
    </source>
</evidence>
<gene>
    <name evidence="2" type="ORF">SAMN04489732_129137</name>
</gene>
<dbReference type="AlphaFoldDB" id="A0A1H8YNW3"/>
<proteinExistence type="predicted"/>
<sequence length="38" mass="3728">MAVIHANLTAPASPPTTSPPAWATRTLAAAGLAQLGMA</sequence>